<feature type="transmembrane region" description="Helical" evidence="6">
    <location>
        <begin position="38"/>
        <end position="55"/>
    </location>
</feature>
<evidence type="ECO:0000256" key="5">
    <source>
        <dbReference type="ARBA" id="ARBA00023136"/>
    </source>
</evidence>
<feature type="transmembrane region" description="Helical" evidence="6">
    <location>
        <begin position="86"/>
        <end position="105"/>
    </location>
</feature>
<feature type="transmembrane region" description="Helical" evidence="6">
    <location>
        <begin position="201"/>
        <end position="225"/>
    </location>
</feature>
<keyword evidence="5 6" id="KW-0472">Membrane</keyword>
<dbReference type="PANTHER" id="PTHR43791:SF36">
    <property type="entry name" value="TRANSPORTER, PUTATIVE (AFU_ORTHOLOGUE AFUA_6G08340)-RELATED"/>
    <property type="match status" value="1"/>
</dbReference>
<evidence type="ECO:0000256" key="1">
    <source>
        <dbReference type="ARBA" id="ARBA00004141"/>
    </source>
</evidence>
<gene>
    <name evidence="8" type="ORF">AX774_g7953</name>
</gene>
<dbReference type="Gene3D" id="1.20.1250.20">
    <property type="entry name" value="MFS general substrate transporter like domains"/>
    <property type="match status" value="2"/>
</dbReference>
<feature type="transmembrane region" description="Helical" evidence="6">
    <location>
        <begin position="112"/>
        <end position="132"/>
    </location>
</feature>
<sequence length="486" mass="53960">MEKNSSQETINSHDNEERKNVNREVELSLEDKKTLRRAILKIDLWILPIMYLLYLSGAMDRSNIGAAMINGMVEKLHLTPTQQGSVGSLFFITYILFEPFANILLKRTRPSIWFPFIGIGWSVTCMCLAAAQNSGQAILIRLILGVFEAGFTPGMITYLAYWYTREDLGPRMSIMFSALPASGIVNLLYGAFALIRIGNLIAYQSIFIFGGLITLLIAIAAIFLIKDYPEHATFLSDSERLVVVKRINASQGSAERSVITLSTIKDAVVDWKVWAFAALDLSRNNAFIVMGFVGPSIIKSFGYSSSTSTFLSSAVAITGTISTLVFGFFLQHSTPFYIRILVMDLLSAICFAIVAYSRNKILRLVFIFILGIPMYAVIPITISWMSINAGSTQKRALSSAIFVMIGSIAGIVSPYLFTTATAPAYTTGYAFAFALYALSFVLTSILAFSLHRMNKSRDANPRDVSHLSPEDQRAMHDFHPNFRYIL</sequence>
<feature type="transmembrane region" description="Helical" evidence="6">
    <location>
        <begin position="429"/>
        <end position="450"/>
    </location>
</feature>
<dbReference type="InterPro" id="IPR011701">
    <property type="entry name" value="MFS"/>
</dbReference>
<evidence type="ECO:0000256" key="2">
    <source>
        <dbReference type="ARBA" id="ARBA00022448"/>
    </source>
</evidence>
<feature type="domain" description="Major facilitator superfamily (MFS) profile" evidence="7">
    <location>
        <begin position="46"/>
        <end position="455"/>
    </location>
</feature>
<evidence type="ECO:0000256" key="4">
    <source>
        <dbReference type="ARBA" id="ARBA00022989"/>
    </source>
</evidence>
<protein>
    <submittedName>
        <fullName evidence="8">Putative transporter</fullName>
    </submittedName>
</protein>
<evidence type="ECO:0000256" key="3">
    <source>
        <dbReference type="ARBA" id="ARBA00022692"/>
    </source>
</evidence>
<dbReference type="GO" id="GO:0022857">
    <property type="term" value="F:transmembrane transporter activity"/>
    <property type="evidence" value="ECO:0007669"/>
    <property type="project" value="InterPro"/>
</dbReference>
<feature type="transmembrane region" description="Helical" evidence="6">
    <location>
        <begin position="174"/>
        <end position="195"/>
    </location>
</feature>
<feature type="transmembrane region" description="Helical" evidence="6">
    <location>
        <begin position="286"/>
        <end position="304"/>
    </location>
</feature>
<dbReference type="PANTHER" id="PTHR43791">
    <property type="entry name" value="PERMEASE-RELATED"/>
    <property type="match status" value="1"/>
</dbReference>
<feature type="transmembrane region" description="Helical" evidence="6">
    <location>
        <begin position="138"/>
        <end position="162"/>
    </location>
</feature>
<evidence type="ECO:0000313" key="8">
    <source>
        <dbReference type="EMBL" id="OMH78647.1"/>
    </source>
</evidence>
<evidence type="ECO:0000259" key="7">
    <source>
        <dbReference type="PROSITE" id="PS50850"/>
    </source>
</evidence>
<dbReference type="InterPro" id="IPR020846">
    <property type="entry name" value="MFS_dom"/>
</dbReference>
<dbReference type="AlphaFoldDB" id="A0A1R1PCE9"/>
<keyword evidence="9" id="KW-1185">Reference proteome</keyword>
<keyword evidence="4 6" id="KW-1133">Transmembrane helix</keyword>
<comment type="caution">
    <text evidence="8">The sequence shown here is derived from an EMBL/GenBank/DDBJ whole genome shotgun (WGS) entry which is preliminary data.</text>
</comment>
<dbReference type="OrthoDB" id="2985014at2759"/>
<dbReference type="GO" id="GO:0016020">
    <property type="term" value="C:membrane"/>
    <property type="evidence" value="ECO:0007669"/>
    <property type="project" value="UniProtKB-SubCell"/>
</dbReference>
<evidence type="ECO:0000256" key="6">
    <source>
        <dbReference type="SAM" id="Phobius"/>
    </source>
</evidence>
<dbReference type="Proteomes" id="UP000188320">
    <property type="component" value="Unassembled WGS sequence"/>
</dbReference>
<dbReference type="SUPFAM" id="SSF103473">
    <property type="entry name" value="MFS general substrate transporter"/>
    <property type="match status" value="1"/>
</dbReference>
<accession>A0A1R1PCE9</accession>
<reference evidence="9" key="1">
    <citation type="submission" date="2017-01" db="EMBL/GenBank/DDBJ databases">
        <authorList>
            <person name="Wang Y."/>
            <person name="White M."/>
            <person name="Kvist S."/>
            <person name="Moncalvo J.-M."/>
        </authorList>
    </citation>
    <scope>NUCLEOTIDE SEQUENCE [LARGE SCALE GENOMIC DNA]</scope>
    <source>
        <strain evidence="9">COL-18-3</strain>
    </source>
</reference>
<comment type="subcellular location">
    <subcellularLocation>
        <location evidence="1">Membrane</location>
        <topology evidence="1">Multi-pass membrane protein</topology>
    </subcellularLocation>
</comment>
<dbReference type="Pfam" id="PF07690">
    <property type="entry name" value="MFS_1"/>
    <property type="match status" value="1"/>
</dbReference>
<dbReference type="EMBL" id="LSSK01001870">
    <property type="protein sequence ID" value="OMH78647.1"/>
    <property type="molecule type" value="Genomic_DNA"/>
</dbReference>
<dbReference type="PROSITE" id="PS50850">
    <property type="entry name" value="MFS"/>
    <property type="match status" value="1"/>
</dbReference>
<feature type="transmembrane region" description="Helical" evidence="6">
    <location>
        <begin position="310"/>
        <end position="329"/>
    </location>
</feature>
<feature type="transmembrane region" description="Helical" evidence="6">
    <location>
        <begin position="361"/>
        <end position="384"/>
    </location>
</feature>
<keyword evidence="2" id="KW-0813">Transport</keyword>
<dbReference type="InterPro" id="IPR036259">
    <property type="entry name" value="MFS_trans_sf"/>
</dbReference>
<evidence type="ECO:0000313" key="9">
    <source>
        <dbReference type="Proteomes" id="UP000188320"/>
    </source>
</evidence>
<feature type="transmembrane region" description="Helical" evidence="6">
    <location>
        <begin position="336"/>
        <end position="355"/>
    </location>
</feature>
<organism evidence="8 9">
    <name type="scientific">Zancudomyces culisetae</name>
    <name type="common">Gut fungus</name>
    <name type="synonym">Smittium culisetae</name>
    <dbReference type="NCBI Taxonomy" id="1213189"/>
    <lineage>
        <taxon>Eukaryota</taxon>
        <taxon>Fungi</taxon>
        <taxon>Fungi incertae sedis</taxon>
        <taxon>Zoopagomycota</taxon>
        <taxon>Kickxellomycotina</taxon>
        <taxon>Harpellomycetes</taxon>
        <taxon>Harpellales</taxon>
        <taxon>Legeriomycetaceae</taxon>
        <taxon>Zancudomyces</taxon>
    </lineage>
</organism>
<feature type="transmembrane region" description="Helical" evidence="6">
    <location>
        <begin position="396"/>
        <end position="417"/>
    </location>
</feature>
<proteinExistence type="predicted"/>
<name>A0A1R1PCE9_ZANCU</name>
<keyword evidence="3 6" id="KW-0812">Transmembrane</keyword>